<dbReference type="SUPFAM" id="SSF56801">
    <property type="entry name" value="Acetyl-CoA synthetase-like"/>
    <property type="match status" value="1"/>
</dbReference>
<feature type="domain" description="AMP-dependent synthetase/ligase" evidence="2">
    <location>
        <begin position="93"/>
        <end position="311"/>
    </location>
</feature>
<name>A0A517NZB2_9BACT</name>
<dbReference type="Gene3D" id="3.40.50.12780">
    <property type="entry name" value="N-terminal domain of ligase-like"/>
    <property type="match status" value="1"/>
</dbReference>
<dbReference type="PANTHER" id="PTHR43201:SF8">
    <property type="entry name" value="ACYL-COA SYNTHETASE FAMILY MEMBER 3"/>
    <property type="match status" value="1"/>
</dbReference>
<keyword evidence="4" id="KW-1185">Reference proteome</keyword>
<proteinExistence type="inferred from homology"/>
<dbReference type="InterPro" id="IPR042099">
    <property type="entry name" value="ANL_N_sf"/>
</dbReference>
<evidence type="ECO:0000313" key="3">
    <source>
        <dbReference type="EMBL" id="QDT12470.1"/>
    </source>
</evidence>
<dbReference type="Pfam" id="PF23562">
    <property type="entry name" value="AMP-binding_C_3"/>
    <property type="match status" value="1"/>
</dbReference>
<dbReference type="InterPro" id="IPR000873">
    <property type="entry name" value="AMP-dep_synth/lig_dom"/>
</dbReference>
<accession>A0A517NZB2</accession>
<dbReference type="GO" id="GO:0004467">
    <property type="term" value="F:long-chain fatty acid-CoA ligase activity"/>
    <property type="evidence" value="ECO:0007669"/>
    <property type="project" value="UniProtKB-EC"/>
</dbReference>
<evidence type="ECO:0000313" key="4">
    <source>
        <dbReference type="Proteomes" id="UP000319817"/>
    </source>
</evidence>
<organism evidence="3 4">
    <name type="scientific">Stieleria marina</name>
    <dbReference type="NCBI Taxonomy" id="1930275"/>
    <lineage>
        <taxon>Bacteria</taxon>
        <taxon>Pseudomonadati</taxon>
        <taxon>Planctomycetota</taxon>
        <taxon>Planctomycetia</taxon>
        <taxon>Pirellulales</taxon>
        <taxon>Pirellulaceae</taxon>
        <taxon>Stieleria</taxon>
    </lineage>
</organism>
<dbReference type="Proteomes" id="UP000319817">
    <property type="component" value="Chromosome"/>
</dbReference>
<comment type="similarity">
    <text evidence="1">Belongs to the ATP-dependent AMP-binding enzyme family.</text>
</comment>
<dbReference type="EC" id="6.2.1.3" evidence="3"/>
<dbReference type="Pfam" id="PF00501">
    <property type="entry name" value="AMP-binding"/>
    <property type="match status" value="1"/>
</dbReference>
<dbReference type="GO" id="GO:0031956">
    <property type="term" value="F:medium-chain fatty acid-CoA ligase activity"/>
    <property type="evidence" value="ECO:0007669"/>
    <property type="project" value="TreeGrafter"/>
</dbReference>
<dbReference type="EMBL" id="CP036526">
    <property type="protein sequence ID" value="QDT12470.1"/>
    <property type="molecule type" value="Genomic_DNA"/>
</dbReference>
<reference evidence="3 4" key="1">
    <citation type="submission" date="2019-02" db="EMBL/GenBank/DDBJ databases">
        <title>Deep-cultivation of Planctomycetes and their phenomic and genomic characterization uncovers novel biology.</title>
        <authorList>
            <person name="Wiegand S."/>
            <person name="Jogler M."/>
            <person name="Boedeker C."/>
            <person name="Pinto D."/>
            <person name="Vollmers J."/>
            <person name="Rivas-Marin E."/>
            <person name="Kohn T."/>
            <person name="Peeters S.H."/>
            <person name="Heuer A."/>
            <person name="Rast P."/>
            <person name="Oberbeckmann S."/>
            <person name="Bunk B."/>
            <person name="Jeske O."/>
            <person name="Meyerdierks A."/>
            <person name="Storesund J.E."/>
            <person name="Kallscheuer N."/>
            <person name="Luecker S."/>
            <person name="Lage O.M."/>
            <person name="Pohl T."/>
            <person name="Merkel B.J."/>
            <person name="Hornburger P."/>
            <person name="Mueller R.-W."/>
            <person name="Bruemmer F."/>
            <person name="Labrenz M."/>
            <person name="Spormann A.M."/>
            <person name="Op den Camp H."/>
            <person name="Overmann J."/>
            <person name="Amann R."/>
            <person name="Jetten M.S.M."/>
            <person name="Mascher T."/>
            <person name="Medema M.H."/>
            <person name="Devos D.P."/>
            <person name="Kaster A.-K."/>
            <person name="Ovreas L."/>
            <person name="Rohde M."/>
            <person name="Galperin M.Y."/>
            <person name="Jogler C."/>
        </authorList>
    </citation>
    <scope>NUCLEOTIDE SEQUENCE [LARGE SCALE GENOMIC DNA]</scope>
    <source>
        <strain evidence="3 4">K23_9</strain>
    </source>
</reference>
<evidence type="ECO:0000256" key="1">
    <source>
        <dbReference type="ARBA" id="ARBA00006432"/>
    </source>
</evidence>
<keyword evidence="3" id="KW-0436">Ligase</keyword>
<sequence length="448" mass="48938">MTRFQADTQAFTWQQLGQLVCAQADLLDHRLDTDGDSQRCIGYASDNSLGDVLIALACPLIDAMEIPIDHRLGARAKQLASQVGGVWIDHHHLDQEDAGFGSDPLQRIHAALPKTKPDDPALILWTSGTTAESKAVTLTHRNLVGNARAKLKAVPNSASDVRLTSLPLCHAYARTCDLGTWLLSGCTMALGLGMQAWRFMGPQVQPTVANVVPSLANRLYESDAAEMGLDRLRLLGCGGAALSQRDFCKWSARGVTIIQGYGLTESSPVICSATPENSTAGMVGGFVDGWERQIRDGRLFVRGPHVMSGYWNDLTATRQKIVDGWLDTGDIVQLDPATSQLRILGRADDVIVLDNGHKIHPQSIERQIEQIDGVRHALIVPSGRTIDVWLDADDANGWAAAIEKRLADRPPWEQPASVHCFEEPLSAESGDLTAKGTIRRRQVMRRLR</sequence>
<evidence type="ECO:0000259" key="2">
    <source>
        <dbReference type="Pfam" id="PF00501"/>
    </source>
</evidence>
<dbReference type="PANTHER" id="PTHR43201">
    <property type="entry name" value="ACYL-COA SYNTHETASE"/>
    <property type="match status" value="1"/>
</dbReference>
<dbReference type="AlphaFoldDB" id="A0A517NZB2"/>
<gene>
    <name evidence="3" type="primary">lcfB_2</name>
    <name evidence="3" type="ORF">K239x_44800</name>
</gene>
<protein>
    <submittedName>
        <fullName evidence="3">Long-chain-fatty-acid--CoA ligase</fullName>
        <ecNumber evidence="3">6.2.1.3</ecNumber>
    </submittedName>
</protein>